<reference evidence="3" key="1">
    <citation type="journal article" date="2020" name="Cell">
        <title>Large-Scale Comparative Analyses of Tick Genomes Elucidate Their Genetic Diversity and Vector Capacities.</title>
        <authorList>
            <consortium name="Tick Genome and Microbiome Consortium (TIGMIC)"/>
            <person name="Jia N."/>
            <person name="Wang J."/>
            <person name="Shi W."/>
            <person name="Du L."/>
            <person name="Sun Y."/>
            <person name="Zhan W."/>
            <person name="Jiang J.F."/>
            <person name="Wang Q."/>
            <person name="Zhang B."/>
            <person name="Ji P."/>
            <person name="Bell-Sakyi L."/>
            <person name="Cui X.M."/>
            <person name="Yuan T.T."/>
            <person name="Jiang B.G."/>
            <person name="Yang W.F."/>
            <person name="Lam T.T."/>
            <person name="Chang Q.C."/>
            <person name="Ding S.J."/>
            <person name="Wang X.J."/>
            <person name="Zhu J.G."/>
            <person name="Ruan X.D."/>
            <person name="Zhao L."/>
            <person name="Wei J.T."/>
            <person name="Ye R.Z."/>
            <person name="Que T.C."/>
            <person name="Du C.H."/>
            <person name="Zhou Y.H."/>
            <person name="Cheng J.X."/>
            <person name="Dai P.F."/>
            <person name="Guo W.B."/>
            <person name="Han X.H."/>
            <person name="Huang E.J."/>
            <person name="Li L.F."/>
            <person name="Wei W."/>
            <person name="Gao Y.C."/>
            <person name="Liu J.Z."/>
            <person name="Shao H.Z."/>
            <person name="Wang X."/>
            <person name="Wang C.C."/>
            <person name="Yang T.C."/>
            <person name="Huo Q.B."/>
            <person name="Li W."/>
            <person name="Chen H.Y."/>
            <person name="Chen S.E."/>
            <person name="Zhou L.G."/>
            <person name="Ni X.B."/>
            <person name="Tian J.H."/>
            <person name="Sheng Y."/>
            <person name="Liu T."/>
            <person name="Pan Y.S."/>
            <person name="Xia L.Y."/>
            <person name="Li J."/>
            <person name="Zhao F."/>
            <person name="Cao W.C."/>
        </authorList>
    </citation>
    <scope>NUCLEOTIDE SEQUENCE</scope>
    <source>
        <strain evidence="3">Rsan-2018</strain>
    </source>
</reference>
<keyword evidence="1" id="KW-0472">Membrane</keyword>
<organism evidence="3 4">
    <name type="scientific">Rhipicephalus sanguineus</name>
    <name type="common">Brown dog tick</name>
    <name type="synonym">Ixodes sanguineus</name>
    <dbReference type="NCBI Taxonomy" id="34632"/>
    <lineage>
        <taxon>Eukaryota</taxon>
        <taxon>Metazoa</taxon>
        <taxon>Ecdysozoa</taxon>
        <taxon>Arthropoda</taxon>
        <taxon>Chelicerata</taxon>
        <taxon>Arachnida</taxon>
        <taxon>Acari</taxon>
        <taxon>Parasitiformes</taxon>
        <taxon>Ixodida</taxon>
        <taxon>Ixodoidea</taxon>
        <taxon>Ixodidae</taxon>
        <taxon>Rhipicephalinae</taxon>
        <taxon>Rhipicephalus</taxon>
        <taxon>Rhipicephalus</taxon>
    </lineage>
</organism>
<dbReference type="EMBL" id="JABSTV010001255">
    <property type="protein sequence ID" value="KAH7935807.1"/>
    <property type="molecule type" value="Genomic_DNA"/>
</dbReference>
<sequence>MTGLTLIATAIGVAVLNCVHCASITTTTEPASVEPAGDLEPRISASNGRLLTFDRNLVPPGQGSLLVGPYDWERRTKYEYNQTVEINTYSYQEGTLLTGWVIAVMVIVPLIVLVAIIAAGVCVYRGCARRKVYPSYVSQPGPPPYPTNH</sequence>
<evidence type="ECO:0000256" key="1">
    <source>
        <dbReference type="SAM" id="Phobius"/>
    </source>
</evidence>
<accession>A0A9D4SNF8</accession>
<evidence type="ECO:0000313" key="4">
    <source>
        <dbReference type="Proteomes" id="UP000821837"/>
    </source>
</evidence>
<evidence type="ECO:0000256" key="2">
    <source>
        <dbReference type="SAM" id="SignalP"/>
    </source>
</evidence>
<feature type="transmembrane region" description="Helical" evidence="1">
    <location>
        <begin position="100"/>
        <end position="124"/>
    </location>
</feature>
<dbReference type="Proteomes" id="UP000821837">
    <property type="component" value="Unassembled WGS sequence"/>
</dbReference>
<gene>
    <name evidence="3" type="ORF">HPB52_013862</name>
</gene>
<dbReference type="AlphaFoldDB" id="A0A9D4SNF8"/>
<feature type="chain" id="PRO_5039522002" evidence="2">
    <location>
        <begin position="22"/>
        <end position="149"/>
    </location>
</feature>
<keyword evidence="1" id="KW-1133">Transmembrane helix</keyword>
<keyword evidence="1" id="KW-0812">Transmembrane</keyword>
<keyword evidence="2" id="KW-0732">Signal</keyword>
<keyword evidence="4" id="KW-1185">Reference proteome</keyword>
<reference evidence="3" key="2">
    <citation type="submission" date="2021-09" db="EMBL/GenBank/DDBJ databases">
        <authorList>
            <person name="Jia N."/>
            <person name="Wang J."/>
            <person name="Shi W."/>
            <person name="Du L."/>
            <person name="Sun Y."/>
            <person name="Zhan W."/>
            <person name="Jiang J."/>
            <person name="Wang Q."/>
            <person name="Zhang B."/>
            <person name="Ji P."/>
            <person name="Sakyi L.B."/>
            <person name="Cui X."/>
            <person name="Yuan T."/>
            <person name="Jiang B."/>
            <person name="Yang W."/>
            <person name="Lam T.T.-Y."/>
            <person name="Chang Q."/>
            <person name="Ding S."/>
            <person name="Wang X."/>
            <person name="Zhu J."/>
            <person name="Ruan X."/>
            <person name="Zhao L."/>
            <person name="Wei J."/>
            <person name="Que T."/>
            <person name="Du C."/>
            <person name="Cheng J."/>
            <person name="Dai P."/>
            <person name="Han X."/>
            <person name="Huang E."/>
            <person name="Gao Y."/>
            <person name="Liu J."/>
            <person name="Shao H."/>
            <person name="Ye R."/>
            <person name="Li L."/>
            <person name="Wei W."/>
            <person name="Wang X."/>
            <person name="Wang C."/>
            <person name="Huo Q."/>
            <person name="Li W."/>
            <person name="Guo W."/>
            <person name="Chen H."/>
            <person name="Chen S."/>
            <person name="Zhou L."/>
            <person name="Zhou L."/>
            <person name="Ni X."/>
            <person name="Tian J."/>
            <person name="Zhou Y."/>
            <person name="Sheng Y."/>
            <person name="Liu T."/>
            <person name="Pan Y."/>
            <person name="Xia L."/>
            <person name="Li J."/>
            <person name="Zhao F."/>
            <person name="Cao W."/>
        </authorList>
    </citation>
    <scope>NUCLEOTIDE SEQUENCE</scope>
    <source>
        <strain evidence="3">Rsan-2018</strain>
        <tissue evidence="3">Larvae</tissue>
    </source>
</reference>
<comment type="caution">
    <text evidence="3">The sequence shown here is derived from an EMBL/GenBank/DDBJ whole genome shotgun (WGS) entry which is preliminary data.</text>
</comment>
<protein>
    <submittedName>
        <fullName evidence="3">Uncharacterized protein</fullName>
    </submittedName>
</protein>
<proteinExistence type="predicted"/>
<evidence type="ECO:0000313" key="3">
    <source>
        <dbReference type="EMBL" id="KAH7935807.1"/>
    </source>
</evidence>
<feature type="signal peptide" evidence="2">
    <location>
        <begin position="1"/>
        <end position="21"/>
    </location>
</feature>
<dbReference type="VEuPathDB" id="VectorBase:RSAN_055581"/>
<name>A0A9D4SNF8_RHISA</name>